<dbReference type="EMBL" id="LAZR01000171">
    <property type="protein sequence ID" value="KKN84460.1"/>
    <property type="molecule type" value="Genomic_DNA"/>
</dbReference>
<feature type="region of interest" description="Disordered" evidence="1">
    <location>
        <begin position="157"/>
        <end position="203"/>
    </location>
</feature>
<evidence type="ECO:0000256" key="1">
    <source>
        <dbReference type="SAM" id="MobiDB-lite"/>
    </source>
</evidence>
<dbReference type="AlphaFoldDB" id="A0A0F9TTT8"/>
<protein>
    <submittedName>
        <fullName evidence="2">Uncharacterized protein</fullName>
    </submittedName>
</protein>
<name>A0A0F9TTT8_9ZZZZ</name>
<comment type="caution">
    <text evidence="2">The sequence shown here is derived from an EMBL/GenBank/DDBJ whole genome shotgun (WGS) entry which is preliminary data.</text>
</comment>
<feature type="compositionally biased region" description="Polar residues" evidence="1">
    <location>
        <begin position="170"/>
        <end position="185"/>
    </location>
</feature>
<feature type="compositionally biased region" description="Polar residues" evidence="1">
    <location>
        <begin position="194"/>
        <end position="203"/>
    </location>
</feature>
<accession>A0A0F9TTT8</accession>
<gene>
    <name evidence="2" type="ORF">LCGC14_0289220</name>
</gene>
<proteinExistence type="predicted"/>
<evidence type="ECO:0000313" key="2">
    <source>
        <dbReference type="EMBL" id="KKN84460.1"/>
    </source>
</evidence>
<reference evidence="2" key="1">
    <citation type="journal article" date="2015" name="Nature">
        <title>Complex archaea that bridge the gap between prokaryotes and eukaryotes.</title>
        <authorList>
            <person name="Spang A."/>
            <person name="Saw J.H."/>
            <person name="Jorgensen S.L."/>
            <person name="Zaremba-Niedzwiedzka K."/>
            <person name="Martijn J."/>
            <person name="Lind A.E."/>
            <person name="van Eijk R."/>
            <person name="Schleper C."/>
            <person name="Guy L."/>
            <person name="Ettema T.J."/>
        </authorList>
    </citation>
    <scope>NUCLEOTIDE SEQUENCE</scope>
</reference>
<sequence length="203" mass="21321">MGNAGFGDSGAPTEGEVTPQAKAEVTDGIQGSQAASSAFQKEEEVAPVDDGLVAYVAAKEFANSRFLVVHGVPVKAPIAAGGSVGITPLITREGDVWAKFVNSVLVTNDQKVIEWCDAHTKICRRSDDPMTKSWVTVKALQARLANRERLLDTSEMDADESFPPGLVGSLQAQAAQPRSAGNTAVDNAEAAKESLQQNRAAGQ</sequence>
<organism evidence="2">
    <name type="scientific">marine sediment metagenome</name>
    <dbReference type="NCBI Taxonomy" id="412755"/>
    <lineage>
        <taxon>unclassified sequences</taxon>
        <taxon>metagenomes</taxon>
        <taxon>ecological metagenomes</taxon>
    </lineage>
</organism>